<dbReference type="AlphaFoldDB" id="A0A3E3DED3"/>
<comment type="caution">
    <text evidence="2">The sequence shown here is derived from an EMBL/GenBank/DDBJ whole genome shotgun (WGS) entry which is preliminary data.</text>
</comment>
<evidence type="ECO:0000313" key="2">
    <source>
        <dbReference type="EMBL" id="RGD67575.1"/>
    </source>
</evidence>
<reference evidence="2 3" key="1">
    <citation type="submission" date="2018-08" db="EMBL/GenBank/DDBJ databases">
        <title>A genome reference for cultivated species of the human gut microbiota.</title>
        <authorList>
            <person name="Zou Y."/>
            <person name="Xue W."/>
            <person name="Luo G."/>
        </authorList>
    </citation>
    <scope>NUCLEOTIDE SEQUENCE [LARGE SCALE GENOMIC DNA]</scope>
    <source>
        <strain evidence="2 3">AF19-13AC</strain>
    </source>
</reference>
<dbReference type="Proteomes" id="UP000261023">
    <property type="component" value="Unassembled WGS sequence"/>
</dbReference>
<protein>
    <recommendedName>
        <fullName evidence="1">Glyoxalase-like domain-containing protein</fullName>
    </recommendedName>
</protein>
<dbReference type="InterPro" id="IPR025870">
    <property type="entry name" value="Glyoxalase-like_dom"/>
</dbReference>
<evidence type="ECO:0000313" key="3">
    <source>
        <dbReference type="Proteomes" id="UP000261023"/>
    </source>
</evidence>
<accession>A0A3E3DED3</accession>
<name>A0A3E3DED3_9FIRM</name>
<proteinExistence type="predicted"/>
<dbReference type="OrthoDB" id="9815599at2"/>
<evidence type="ECO:0000259" key="1">
    <source>
        <dbReference type="Pfam" id="PF12681"/>
    </source>
</evidence>
<gene>
    <name evidence="2" type="ORF">DWX31_26840</name>
</gene>
<dbReference type="InterPro" id="IPR029068">
    <property type="entry name" value="Glyas_Bleomycin-R_OHBP_Dase"/>
</dbReference>
<organism evidence="2 3">
    <name type="scientific">Hungatella hathewayi</name>
    <dbReference type="NCBI Taxonomy" id="154046"/>
    <lineage>
        <taxon>Bacteria</taxon>
        <taxon>Bacillati</taxon>
        <taxon>Bacillota</taxon>
        <taxon>Clostridia</taxon>
        <taxon>Lachnospirales</taxon>
        <taxon>Lachnospiraceae</taxon>
        <taxon>Hungatella</taxon>
    </lineage>
</organism>
<dbReference type="Gene3D" id="3.10.180.10">
    <property type="entry name" value="2,3-Dihydroxybiphenyl 1,2-Dioxygenase, domain 1"/>
    <property type="match status" value="1"/>
</dbReference>
<feature type="domain" description="Glyoxalase-like" evidence="1">
    <location>
        <begin position="2"/>
        <end position="26"/>
    </location>
</feature>
<sequence>MEHSWGQRGIRSYDLDGHIIEIGEDMKMEATYFSFRI</sequence>
<dbReference type="Pfam" id="PF12681">
    <property type="entry name" value="Glyoxalase_2"/>
    <property type="match status" value="1"/>
</dbReference>
<dbReference type="EMBL" id="QTJW01000024">
    <property type="protein sequence ID" value="RGD67575.1"/>
    <property type="molecule type" value="Genomic_DNA"/>
</dbReference>